<dbReference type="SUPFAM" id="SSF53807">
    <property type="entry name" value="Helical backbone' metal receptor"/>
    <property type="match status" value="1"/>
</dbReference>
<evidence type="ECO:0000256" key="1">
    <source>
        <dbReference type="ARBA" id="ARBA00011028"/>
    </source>
</evidence>
<dbReference type="Proteomes" id="UP000663203">
    <property type="component" value="Chromosome"/>
</dbReference>
<feature type="compositionally biased region" description="Basic and acidic residues" evidence="4">
    <location>
        <begin position="128"/>
        <end position="180"/>
    </location>
</feature>
<organism evidence="5 6">
    <name type="scientific">Haloterrigena alkaliphila</name>
    <dbReference type="NCBI Taxonomy" id="2816475"/>
    <lineage>
        <taxon>Archaea</taxon>
        <taxon>Methanobacteriati</taxon>
        <taxon>Methanobacteriota</taxon>
        <taxon>Stenosarchaea group</taxon>
        <taxon>Halobacteria</taxon>
        <taxon>Halobacteriales</taxon>
        <taxon>Natrialbaceae</taxon>
        <taxon>Haloterrigena</taxon>
    </lineage>
</organism>
<dbReference type="RefSeq" id="WP_207288277.1">
    <property type="nucleotide sequence ID" value="NZ_CP071462.1"/>
</dbReference>
<feature type="region of interest" description="Disordered" evidence="4">
    <location>
        <begin position="128"/>
        <end position="183"/>
    </location>
</feature>
<sequence length="361" mass="39186">MNRTRRSLLGSGAGLLAATTFAGCLDDVGLAEREYDSGYAALFALYDWADQISGDVIDVENPVGTGESGHGWNPRGDLTRDVADAGLFVYLDTPEFGWAQDIATTLEADYNDVVVVDGFAGLDDQLLEWDHEGGGHDHGGEDESGGHDHGDEGGDHDHEDGQEDHNHEDEQGHDHDRTGVDPHAWLDPVLAQDIVANIVDGLAEAHPDEESTFRDRADEYAGVLEEIDAQFEQLVDEADRDTAVLVSHDSFTYLEERYGFELHTPVGVSPNEGMSQNAISETITYIDDEGIDTILYDAFDAPGGEYPDEVATILDGSDATNAMPLATASGTLASWAEKDWGYREQMEAINIPAFRNALDAQ</sequence>
<dbReference type="GO" id="GO:0046872">
    <property type="term" value="F:metal ion binding"/>
    <property type="evidence" value="ECO:0007669"/>
    <property type="project" value="InterPro"/>
</dbReference>
<dbReference type="Pfam" id="PF01297">
    <property type="entry name" value="ZnuA"/>
    <property type="match status" value="1"/>
</dbReference>
<dbReference type="PROSITE" id="PS51257">
    <property type="entry name" value="PROKAR_LIPOPROTEIN"/>
    <property type="match status" value="1"/>
</dbReference>
<keyword evidence="6" id="KW-1185">Reference proteome</keyword>
<dbReference type="PANTHER" id="PTHR42953">
    <property type="entry name" value="HIGH-AFFINITY ZINC UPTAKE SYSTEM PROTEIN ZNUA-RELATED"/>
    <property type="match status" value="1"/>
</dbReference>
<accession>A0A8A2VKC8</accession>
<dbReference type="GO" id="GO:0030001">
    <property type="term" value="P:metal ion transport"/>
    <property type="evidence" value="ECO:0007669"/>
    <property type="project" value="InterPro"/>
</dbReference>
<dbReference type="EMBL" id="CP071462">
    <property type="protein sequence ID" value="QSW98668.1"/>
    <property type="molecule type" value="Genomic_DNA"/>
</dbReference>
<name>A0A8A2VKC8_9EURY</name>
<dbReference type="InterPro" id="IPR050492">
    <property type="entry name" value="Bact_metal-bind_prot9"/>
</dbReference>
<comment type="similarity">
    <text evidence="1">Belongs to the bacterial solute-binding protein 9 family.</text>
</comment>
<reference evidence="5 6" key="1">
    <citation type="submission" date="2021-03" db="EMBL/GenBank/DDBJ databases">
        <title>Haloterrigena longa sp. nov. and Haloterrigena limicola sp. nov., extremely halophilic archaea isolated from a salt lake.</title>
        <authorList>
            <person name="Henglin C."/>
        </authorList>
    </citation>
    <scope>NUCLEOTIDE SEQUENCE [LARGE SCALE GENOMIC DNA]</scope>
    <source>
        <strain evidence="5 6">KZCA68</strain>
    </source>
</reference>
<dbReference type="KEGG" id="hakz:J0X25_14915"/>
<dbReference type="Gene3D" id="3.40.50.1980">
    <property type="entry name" value="Nitrogenase molybdenum iron protein domain"/>
    <property type="match status" value="3"/>
</dbReference>
<dbReference type="InterPro" id="IPR006127">
    <property type="entry name" value="ZnuA-like"/>
</dbReference>
<dbReference type="GeneID" id="63188622"/>
<proteinExistence type="inferred from homology"/>
<evidence type="ECO:0000256" key="2">
    <source>
        <dbReference type="ARBA" id="ARBA00022448"/>
    </source>
</evidence>
<keyword evidence="2" id="KW-0813">Transport</keyword>
<dbReference type="InterPro" id="IPR006311">
    <property type="entry name" value="TAT_signal"/>
</dbReference>
<gene>
    <name evidence="5" type="ORF">J0X25_14915</name>
</gene>
<dbReference type="PROSITE" id="PS51318">
    <property type="entry name" value="TAT"/>
    <property type="match status" value="1"/>
</dbReference>
<evidence type="ECO:0000256" key="3">
    <source>
        <dbReference type="ARBA" id="ARBA00022729"/>
    </source>
</evidence>
<dbReference type="AlphaFoldDB" id="A0A8A2VKC8"/>
<evidence type="ECO:0000313" key="6">
    <source>
        <dbReference type="Proteomes" id="UP000663203"/>
    </source>
</evidence>
<evidence type="ECO:0000313" key="5">
    <source>
        <dbReference type="EMBL" id="QSW98668.1"/>
    </source>
</evidence>
<protein>
    <submittedName>
        <fullName evidence="5">Zinc ABC transporter substrate-binding protein</fullName>
    </submittedName>
</protein>
<dbReference type="PANTHER" id="PTHR42953:SF3">
    <property type="entry name" value="HIGH-AFFINITY ZINC UPTAKE SYSTEM PROTEIN ZNUA"/>
    <property type="match status" value="1"/>
</dbReference>
<evidence type="ECO:0000256" key="4">
    <source>
        <dbReference type="SAM" id="MobiDB-lite"/>
    </source>
</evidence>
<keyword evidence="3" id="KW-0732">Signal</keyword>